<feature type="region of interest" description="Disordered" evidence="2">
    <location>
        <begin position="1"/>
        <end position="20"/>
    </location>
</feature>
<feature type="coiled-coil region" evidence="1">
    <location>
        <begin position="111"/>
        <end position="145"/>
    </location>
</feature>
<reference evidence="3" key="1">
    <citation type="journal article" date="2021" name="Sci. Adv.">
        <title>The American lobster genome reveals insights on longevity, neural, and immune adaptations.</title>
        <authorList>
            <person name="Polinski J.M."/>
            <person name="Zimin A.V."/>
            <person name="Clark K.F."/>
            <person name="Kohn A.B."/>
            <person name="Sadowski N."/>
            <person name="Timp W."/>
            <person name="Ptitsyn A."/>
            <person name="Khanna P."/>
            <person name="Romanova D.Y."/>
            <person name="Williams P."/>
            <person name="Greenwood S.J."/>
            <person name="Moroz L.L."/>
            <person name="Walt D.R."/>
            <person name="Bodnar A.G."/>
        </authorList>
    </citation>
    <scope>NUCLEOTIDE SEQUENCE</scope>
    <source>
        <strain evidence="3">GMGI-L3</strain>
    </source>
</reference>
<dbReference type="Proteomes" id="UP000747542">
    <property type="component" value="Unassembled WGS sequence"/>
</dbReference>
<protein>
    <submittedName>
        <fullName evidence="3">Uncharacterized protein</fullName>
    </submittedName>
</protein>
<dbReference type="AlphaFoldDB" id="A0A8J5T2H8"/>
<keyword evidence="1" id="KW-0175">Coiled coil</keyword>
<evidence type="ECO:0000256" key="2">
    <source>
        <dbReference type="SAM" id="MobiDB-lite"/>
    </source>
</evidence>
<dbReference type="EMBL" id="JAHLQT010011632">
    <property type="protein sequence ID" value="KAG7172095.1"/>
    <property type="molecule type" value="Genomic_DNA"/>
</dbReference>
<comment type="caution">
    <text evidence="3">The sequence shown here is derived from an EMBL/GenBank/DDBJ whole genome shotgun (WGS) entry which is preliminary data.</text>
</comment>
<sequence length="246" mass="27756">MDNKKTETRIKAGGKYEEGDKKQSENFYTRVYDDAIAKKTPLDNTIIEQICEVGGGRVESVARVYSTGGEGAASHHTAYNAALTTIHHQRQRAHSRYATLVHDILIHESDLQAQEARREDGEKLLKRQEEEEDTQEQEVERLQQLIHTTRRTTAATTAKVATYSTYKREGARGQALLQLYRERSTGWTSSLCLGRWRRGLLPSGQPPHTHTHLTRVRLALVNIYSVARAYQRSLPPLGPRAATPPS</sequence>
<keyword evidence="4" id="KW-1185">Reference proteome</keyword>
<accession>A0A8J5T2H8</accession>
<gene>
    <name evidence="3" type="ORF">Hamer_G001092</name>
</gene>
<evidence type="ECO:0000313" key="4">
    <source>
        <dbReference type="Proteomes" id="UP000747542"/>
    </source>
</evidence>
<organism evidence="3 4">
    <name type="scientific">Homarus americanus</name>
    <name type="common">American lobster</name>
    <dbReference type="NCBI Taxonomy" id="6706"/>
    <lineage>
        <taxon>Eukaryota</taxon>
        <taxon>Metazoa</taxon>
        <taxon>Ecdysozoa</taxon>
        <taxon>Arthropoda</taxon>
        <taxon>Crustacea</taxon>
        <taxon>Multicrustacea</taxon>
        <taxon>Malacostraca</taxon>
        <taxon>Eumalacostraca</taxon>
        <taxon>Eucarida</taxon>
        <taxon>Decapoda</taxon>
        <taxon>Pleocyemata</taxon>
        <taxon>Astacidea</taxon>
        <taxon>Nephropoidea</taxon>
        <taxon>Nephropidae</taxon>
        <taxon>Homarus</taxon>
    </lineage>
</organism>
<evidence type="ECO:0000256" key="1">
    <source>
        <dbReference type="SAM" id="Coils"/>
    </source>
</evidence>
<proteinExistence type="predicted"/>
<name>A0A8J5T2H8_HOMAM</name>
<evidence type="ECO:0000313" key="3">
    <source>
        <dbReference type="EMBL" id="KAG7172095.1"/>
    </source>
</evidence>